<feature type="region of interest" description="Disordered" evidence="1">
    <location>
        <begin position="245"/>
        <end position="271"/>
    </location>
</feature>
<dbReference type="RefSeq" id="XP_042914702.1">
    <property type="nucleotide sequence ID" value="XM_043072243.1"/>
</dbReference>
<feature type="region of interest" description="Disordered" evidence="1">
    <location>
        <begin position="461"/>
        <end position="536"/>
    </location>
</feature>
<dbReference type="GeneID" id="5722668"/>
<sequence>MSSSSSVAAAAEQQQGVESQSACAASGGRRPPLLTALPTPQPRRRDLLPLVALAVVTLLLIVSSLPLLVVSTRHGSLPRHGAQGYRSGGCSGGWLRRQGPCVQQEGAQTALTAQGASAAAATATKSPTTADAPATKDSADADSLQHRSLLSNTVTPAPETGSGRNGGAGAGAAPVTPPQLTVVLPTTFKDTARALASLSSVRLHMHPDLLAEVMLVTPWEEFLALRHALASTLAGPSCPADCYSPPGAGSAPASDGSRGSSSGSSASGRRVSRVPAALRAAGLSPRLSAEADLDEGAGHGSAGSSGVVCPSQCGPPVWVVPEHVVLRVSRRELQSFRPNGYRLQMVLKLAVSWLVSTPHYLVLDSDVLQVRHVSPANAHWLFPAPGRALYQPQRRATHAKWWAASEALLGLRGCLDRLDVRGQGLDAHVFGVTPAILSTRIAAETAAYWERSVSAVARAGNASAPAAASRKKGRGAGGSAGSASRALLGDASGGDGASQHQQHQVPLRTLRQASATSTTTTTTASTTAAALSAPTTSSAVGGRAAWQAALSVLLPARRPFFTEYTSYHLVAECVMGVGTLLQHHVSPWAPRDPATPAPAAAAVDAAATGGTKSSNSSSSATGNKPEQAPRLYRGLWRRGGGGARGNNASGGMAFDWSDPHARVTPCADCVFMVVQSNMGAPERRVVGDLQQQLLLRQELEGEAAAA</sequence>
<feature type="compositionally biased region" description="Low complexity" evidence="1">
    <location>
        <begin position="513"/>
        <end position="536"/>
    </location>
</feature>
<feature type="compositionally biased region" description="Low complexity" evidence="1">
    <location>
        <begin position="481"/>
        <end position="490"/>
    </location>
</feature>
<keyword evidence="4" id="KW-1185">Reference proteome</keyword>
<evidence type="ECO:0000256" key="1">
    <source>
        <dbReference type="SAM" id="MobiDB-lite"/>
    </source>
</evidence>
<evidence type="ECO:0000313" key="3">
    <source>
        <dbReference type="EMBL" id="PNW70445.1"/>
    </source>
</evidence>
<feature type="compositionally biased region" description="Polar residues" evidence="1">
    <location>
        <begin position="146"/>
        <end position="155"/>
    </location>
</feature>
<accession>A0A2K3CQ98</accession>
<feature type="region of interest" description="Disordered" evidence="1">
    <location>
        <begin position="122"/>
        <end position="177"/>
    </location>
</feature>
<evidence type="ECO:0000313" key="4">
    <source>
        <dbReference type="Proteomes" id="UP000006906"/>
    </source>
</evidence>
<gene>
    <name evidence="3" type="ORF">CHLRE_17g720100v5</name>
</gene>
<feature type="transmembrane region" description="Helical" evidence="2">
    <location>
        <begin position="47"/>
        <end position="69"/>
    </location>
</feature>
<keyword evidence="2" id="KW-1133">Transmembrane helix</keyword>
<dbReference type="KEGG" id="cre:CHLRE_17g720100v5"/>
<feature type="region of interest" description="Disordered" evidence="1">
    <location>
        <begin position="590"/>
        <end position="629"/>
    </location>
</feature>
<keyword evidence="2" id="KW-0812">Transmembrane</keyword>
<feature type="compositionally biased region" description="Low complexity" evidence="1">
    <location>
        <begin position="29"/>
        <end position="38"/>
    </location>
</feature>
<dbReference type="AlphaFoldDB" id="A0A2K3CQ98"/>
<proteinExistence type="predicted"/>
<feature type="compositionally biased region" description="Low complexity" evidence="1">
    <location>
        <begin position="122"/>
        <end position="136"/>
    </location>
</feature>
<dbReference type="OrthoDB" id="548326at2759"/>
<name>A0A2K3CQ98_CHLRE</name>
<organism evidence="3 4">
    <name type="scientific">Chlamydomonas reinhardtii</name>
    <name type="common">Chlamydomonas smithii</name>
    <dbReference type="NCBI Taxonomy" id="3055"/>
    <lineage>
        <taxon>Eukaryota</taxon>
        <taxon>Viridiplantae</taxon>
        <taxon>Chlorophyta</taxon>
        <taxon>core chlorophytes</taxon>
        <taxon>Chlorophyceae</taxon>
        <taxon>CS clade</taxon>
        <taxon>Chlamydomonadales</taxon>
        <taxon>Chlamydomonadaceae</taxon>
        <taxon>Chlamydomonas</taxon>
    </lineage>
</organism>
<dbReference type="Proteomes" id="UP000006906">
    <property type="component" value="Chromosome 17"/>
</dbReference>
<keyword evidence="2" id="KW-0472">Membrane</keyword>
<dbReference type="InterPro" id="IPR045499">
    <property type="entry name" value="DUF6492"/>
</dbReference>
<dbReference type="EMBL" id="CM008978">
    <property type="protein sequence ID" value="PNW70445.1"/>
    <property type="molecule type" value="Genomic_DNA"/>
</dbReference>
<reference evidence="3 4" key="1">
    <citation type="journal article" date="2007" name="Science">
        <title>The Chlamydomonas genome reveals the evolution of key animal and plant functions.</title>
        <authorList>
            <person name="Merchant S.S."/>
            <person name="Prochnik S.E."/>
            <person name="Vallon O."/>
            <person name="Harris E.H."/>
            <person name="Karpowicz S.J."/>
            <person name="Witman G.B."/>
            <person name="Terry A."/>
            <person name="Salamov A."/>
            <person name="Fritz-Laylin L.K."/>
            <person name="Marechal-Drouard L."/>
            <person name="Marshall W.F."/>
            <person name="Qu L.H."/>
            <person name="Nelson D.R."/>
            <person name="Sanderfoot A.A."/>
            <person name="Spalding M.H."/>
            <person name="Kapitonov V.V."/>
            <person name="Ren Q."/>
            <person name="Ferris P."/>
            <person name="Lindquist E."/>
            <person name="Shapiro H."/>
            <person name="Lucas S.M."/>
            <person name="Grimwood J."/>
            <person name="Schmutz J."/>
            <person name="Cardol P."/>
            <person name="Cerutti H."/>
            <person name="Chanfreau G."/>
            <person name="Chen C.L."/>
            <person name="Cognat V."/>
            <person name="Croft M.T."/>
            <person name="Dent R."/>
            <person name="Dutcher S."/>
            <person name="Fernandez E."/>
            <person name="Fukuzawa H."/>
            <person name="Gonzalez-Ballester D."/>
            <person name="Gonzalez-Halphen D."/>
            <person name="Hallmann A."/>
            <person name="Hanikenne M."/>
            <person name="Hippler M."/>
            <person name="Inwood W."/>
            <person name="Jabbari K."/>
            <person name="Kalanon M."/>
            <person name="Kuras R."/>
            <person name="Lefebvre P.A."/>
            <person name="Lemaire S.D."/>
            <person name="Lobanov A.V."/>
            <person name="Lohr M."/>
            <person name="Manuell A."/>
            <person name="Meier I."/>
            <person name="Mets L."/>
            <person name="Mittag M."/>
            <person name="Mittelmeier T."/>
            <person name="Moroney J.V."/>
            <person name="Moseley J."/>
            <person name="Napoli C."/>
            <person name="Nedelcu A.M."/>
            <person name="Niyogi K."/>
            <person name="Novoselov S.V."/>
            <person name="Paulsen I.T."/>
            <person name="Pazour G."/>
            <person name="Purton S."/>
            <person name="Ral J.P."/>
            <person name="Riano-Pachon D.M."/>
            <person name="Riekhof W."/>
            <person name="Rymarquis L."/>
            <person name="Schroda M."/>
            <person name="Stern D."/>
            <person name="Umen J."/>
            <person name="Willows R."/>
            <person name="Wilson N."/>
            <person name="Zimmer S.L."/>
            <person name="Allmer J."/>
            <person name="Balk J."/>
            <person name="Bisova K."/>
            <person name="Chen C.J."/>
            <person name="Elias M."/>
            <person name="Gendler K."/>
            <person name="Hauser C."/>
            <person name="Lamb M.R."/>
            <person name="Ledford H."/>
            <person name="Long J.C."/>
            <person name="Minagawa J."/>
            <person name="Page M.D."/>
            <person name="Pan J."/>
            <person name="Pootakham W."/>
            <person name="Roje S."/>
            <person name="Rose A."/>
            <person name="Stahlberg E."/>
            <person name="Terauchi A.M."/>
            <person name="Yang P."/>
            <person name="Ball S."/>
            <person name="Bowler C."/>
            <person name="Dieckmann C.L."/>
            <person name="Gladyshev V.N."/>
            <person name="Green P."/>
            <person name="Jorgensen R."/>
            <person name="Mayfield S."/>
            <person name="Mueller-Roeber B."/>
            <person name="Rajamani S."/>
            <person name="Sayre R.T."/>
            <person name="Brokstein P."/>
            <person name="Dubchak I."/>
            <person name="Goodstein D."/>
            <person name="Hornick L."/>
            <person name="Huang Y.W."/>
            <person name="Jhaveri J."/>
            <person name="Luo Y."/>
            <person name="Martinez D."/>
            <person name="Ngau W.C."/>
            <person name="Otillar B."/>
            <person name="Poliakov A."/>
            <person name="Porter A."/>
            <person name="Szajkowski L."/>
            <person name="Werner G."/>
            <person name="Zhou K."/>
            <person name="Grigoriev I.V."/>
            <person name="Rokhsar D.S."/>
            <person name="Grossman A.R."/>
        </authorList>
    </citation>
    <scope>NUCLEOTIDE SEQUENCE [LARGE SCALE GENOMIC DNA]</scope>
    <source>
        <strain evidence="4">CC-503</strain>
    </source>
</reference>
<feature type="compositionally biased region" description="Low complexity" evidence="1">
    <location>
        <begin position="1"/>
        <end position="22"/>
    </location>
</feature>
<dbReference type="InParanoid" id="A0A2K3CQ98"/>
<dbReference type="Pfam" id="PF20102">
    <property type="entry name" value="DUF6492"/>
    <property type="match status" value="1"/>
</dbReference>
<evidence type="ECO:0000256" key="2">
    <source>
        <dbReference type="SAM" id="Phobius"/>
    </source>
</evidence>
<protein>
    <submittedName>
        <fullName evidence="3">Uncharacterized protein</fullName>
    </submittedName>
</protein>
<dbReference type="Gramene" id="PNW70445">
    <property type="protein sequence ID" value="PNW70445"/>
    <property type="gene ID" value="CHLRE_17g720100v5"/>
</dbReference>
<feature type="region of interest" description="Disordered" evidence="1">
    <location>
        <begin position="1"/>
        <end position="41"/>
    </location>
</feature>